<name>A0A154L153_9PROT</name>
<organism evidence="3 4">
    <name type="scientific">Thalassospira lucentensis</name>
    <dbReference type="NCBI Taxonomy" id="168935"/>
    <lineage>
        <taxon>Bacteria</taxon>
        <taxon>Pseudomonadati</taxon>
        <taxon>Pseudomonadota</taxon>
        <taxon>Alphaproteobacteria</taxon>
        <taxon>Rhodospirillales</taxon>
        <taxon>Thalassospiraceae</taxon>
        <taxon>Thalassospira</taxon>
    </lineage>
</organism>
<dbReference type="InterPro" id="IPR050807">
    <property type="entry name" value="TransReg_Diox_bact_type"/>
</dbReference>
<dbReference type="AlphaFoldDB" id="A0A154L153"/>
<dbReference type="RefSeq" id="WP_062953035.1">
    <property type="nucleotide sequence ID" value="NZ_LPVY01000022.1"/>
</dbReference>
<dbReference type="GO" id="GO:0003700">
    <property type="term" value="F:DNA-binding transcription factor activity"/>
    <property type="evidence" value="ECO:0007669"/>
    <property type="project" value="TreeGrafter"/>
</dbReference>
<dbReference type="PANTHER" id="PTHR46797:SF10">
    <property type="entry name" value="BLR1115 PROTEIN"/>
    <property type="match status" value="1"/>
</dbReference>
<dbReference type="GO" id="GO:0003677">
    <property type="term" value="F:DNA binding"/>
    <property type="evidence" value="ECO:0007669"/>
    <property type="project" value="UniProtKB-KW"/>
</dbReference>
<evidence type="ECO:0000256" key="1">
    <source>
        <dbReference type="ARBA" id="ARBA00023125"/>
    </source>
</evidence>
<dbReference type="CDD" id="cd02209">
    <property type="entry name" value="cupin_XRE_C"/>
    <property type="match status" value="1"/>
</dbReference>
<accession>A0A154L153</accession>
<reference evidence="3 4" key="1">
    <citation type="submission" date="2015-12" db="EMBL/GenBank/DDBJ databases">
        <title>Genome sequence of Thalassospira lucentensis MCCC 1A02072.</title>
        <authorList>
            <person name="Lu L."/>
            <person name="Lai Q."/>
            <person name="Shao Z."/>
            <person name="Qian P."/>
        </authorList>
    </citation>
    <scope>NUCLEOTIDE SEQUENCE [LARGE SCALE GENOMIC DNA]</scope>
    <source>
        <strain evidence="3 4">MCCC 1A02072</strain>
    </source>
</reference>
<dbReference type="Gene3D" id="2.60.120.10">
    <property type="entry name" value="Jelly Rolls"/>
    <property type="match status" value="1"/>
</dbReference>
<dbReference type="Proteomes" id="UP000076335">
    <property type="component" value="Unassembled WGS sequence"/>
</dbReference>
<dbReference type="SUPFAM" id="SSF51182">
    <property type="entry name" value="RmlC-like cupins"/>
    <property type="match status" value="1"/>
</dbReference>
<dbReference type="InterPro" id="IPR011051">
    <property type="entry name" value="RmlC_Cupin_sf"/>
</dbReference>
<keyword evidence="1" id="KW-0238">DNA-binding</keyword>
<dbReference type="Gene3D" id="1.10.260.40">
    <property type="entry name" value="lambda repressor-like DNA-binding domains"/>
    <property type="match status" value="1"/>
</dbReference>
<evidence type="ECO:0000313" key="4">
    <source>
        <dbReference type="Proteomes" id="UP000076335"/>
    </source>
</evidence>
<proteinExistence type="predicted"/>
<protein>
    <submittedName>
        <fullName evidence="3">LacI family transcriptional regulator</fullName>
    </submittedName>
</protein>
<dbReference type="SMART" id="SM00530">
    <property type="entry name" value="HTH_XRE"/>
    <property type="match status" value="1"/>
</dbReference>
<dbReference type="EMBL" id="LPVY01000022">
    <property type="protein sequence ID" value="KZB61726.1"/>
    <property type="molecule type" value="Genomic_DNA"/>
</dbReference>
<dbReference type="InterPro" id="IPR001387">
    <property type="entry name" value="Cro/C1-type_HTH"/>
</dbReference>
<dbReference type="CDD" id="cd00093">
    <property type="entry name" value="HTH_XRE"/>
    <property type="match status" value="1"/>
</dbReference>
<dbReference type="GO" id="GO:0005829">
    <property type="term" value="C:cytosol"/>
    <property type="evidence" value="ECO:0007669"/>
    <property type="project" value="TreeGrafter"/>
</dbReference>
<dbReference type="InterPro" id="IPR014710">
    <property type="entry name" value="RmlC-like_jellyroll"/>
</dbReference>
<feature type="domain" description="HTH cro/C1-type" evidence="2">
    <location>
        <begin position="16"/>
        <end position="70"/>
    </location>
</feature>
<dbReference type="InterPro" id="IPR010982">
    <property type="entry name" value="Lambda_DNA-bd_dom_sf"/>
</dbReference>
<evidence type="ECO:0000313" key="3">
    <source>
        <dbReference type="EMBL" id="KZB61726.1"/>
    </source>
</evidence>
<comment type="caution">
    <text evidence="3">The sequence shown here is derived from an EMBL/GenBank/DDBJ whole genome shotgun (WGS) entry which is preliminary data.</text>
</comment>
<dbReference type="OrthoDB" id="189170at2"/>
<dbReference type="Pfam" id="PF01381">
    <property type="entry name" value="HTH_3"/>
    <property type="match status" value="1"/>
</dbReference>
<evidence type="ECO:0000259" key="2">
    <source>
        <dbReference type="PROSITE" id="PS50943"/>
    </source>
</evidence>
<dbReference type="PROSITE" id="PS50943">
    <property type="entry name" value="HTH_CROC1"/>
    <property type="match status" value="1"/>
</dbReference>
<sequence length="190" mass="20858">MIIIEDETTATLAARLKREREIRGWSLAQFADKSGVSKAMISKIERGEASPTATVLGRLSGALSLTVSALLSSASPVHHGVRKHAKQPLWSDPETGYVRRQVLSGQKIPLELVEVTLPAGKQVTMPASAYTFIQQAIWVLEGTLLFHKGDRVHHLDTGDSLELGPPQDCIFENKSPENCRYLVAVVRNSY</sequence>
<dbReference type="PANTHER" id="PTHR46797">
    <property type="entry name" value="HTH-TYPE TRANSCRIPTIONAL REGULATOR"/>
    <property type="match status" value="1"/>
</dbReference>
<dbReference type="SUPFAM" id="SSF47413">
    <property type="entry name" value="lambda repressor-like DNA-binding domains"/>
    <property type="match status" value="1"/>
</dbReference>
<gene>
    <name evidence="3" type="ORF">AUP42_05615</name>
</gene>